<proteinExistence type="predicted"/>
<feature type="domain" description="Ricin B lectin" evidence="2">
    <location>
        <begin position="10"/>
        <end position="64"/>
    </location>
</feature>
<comment type="caution">
    <text evidence="3">The sequence shown here is derived from an EMBL/GenBank/DDBJ whole genome shotgun (WGS) entry which is preliminary data.</text>
</comment>
<dbReference type="SUPFAM" id="SSF50370">
    <property type="entry name" value="Ricin B-like lectins"/>
    <property type="match status" value="1"/>
</dbReference>
<evidence type="ECO:0000313" key="4">
    <source>
        <dbReference type="Proteomes" id="UP000248714"/>
    </source>
</evidence>
<dbReference type="Gene3D" id="2.80.10.50">
    <property type="match status" value="1"/>
</dbReference>
<evidence type="ECO:0000313" key="3">
    <source>
        <dbReference type="EMBL" id="RAS57150.1"/>
    </source>
</evidence>
<dbReference type="InterPro" id="IPR035992">
    <property type="entry name" value="Ricin_B-like_lectins"/>
</dbReference>
<evidence type="ECO:0000256" key="1">
    <source>
        <dbReference type="SAM" id="MobiDB-lite"/>
    </source>
</evidence>
<dbReference type="InterPro" id="IPR000772">
    <property type="entry name" value="Ricin_B_lectin"/>
</dbReference>
<evidence type="ECO:0000259" key="2">
    <source>
        <dbReference type="Pfam" id="PF14200"/>
    </source>
</evidence>
<sequence>MQWADNGGHNQHWHVTDTGGGYRTLFNRNSGRVLAIPSSSTTNGTNAIQWVENNGNDQQWQLVQVS</sequence>
<dbReference type="Pfam" id="PF14200">
    <property type="entry name" value="RicinB_lectin_2"/>
    <property type="match status" value="1"/>
</dbReference>
<dbReference type="EMBL" id="QLTT01000022">
    <property type="protein sequence ID" value="RAS57150.1"/>
    <property type="molecule type" value="Genomic_DNA"/>
</dbReference>
<dbReference type="PROSITE" id="PS50231">
    <property type="entry name" value="RICIN_B_LECTIN"/>
    <property type="match status" value="1"/>
</dbReference>
<organism evidence="3 4">
    <name type="scientific">Lentzea atacamensis</name>
    <dbReference type="NCBI Taxonomy" id="531938"/>
    <lineage>
        <taxon>Bacteria</taxon>
        <taxon>Bacillati</taxon>
        <taxon>Actinomycetota</taxon>
        <taxon>Actinomycetes</taxon>
        <taxon>Pseudonocardiales</taxon>
        <taxon>Pseudonocardiaceae</taxon>
        <taxon>Lentzea</taxon>
    </lineage>
</organism>
<protein>
    <submittedName>
        <fullName evidence="3">Ricin-type beta-trefoil lectin protein</fullName>
    </submittedName>
</protein>
<keyword evidence="4" id="KW-1185">Reference proteome</keyword>
<name>A0ABX9DXG3_9PSEU</name>
<gene>
    <name evidence="3" type="ORF">C8D87_1229</name>
</gene>
<reference evidence="3 4" key="1">
    <citation type="submission" date="2018-06" db="EMBL/GenBank/DDBJ databases">
        <title>Genomic Encyclopedia of Type Strains, Phase IV (KMG-IV): sequencing the most valuable type-strain genomes for metagenomic binning, comparative biology and taxonomic classification.</title>
        <authorList>
            <person name="Goeker M."/>
        </authorList>
    </citation>
    <scope>NUCLEOTIDE SEQUENCE [LARGE SCALE GENOMIC DNA]</scope>
    <source>
        <strain evidence="3 4">DSM 45479</strain>
    </source>
</reference>
<dbReference type="Proteomes" id="UP000248714">
    <property type="component" value="Unassembled WGS sequence"/>
</dbReference>
<feature type="region of interest" description="Disordered" evidence="1">
    <location>
        <begin position="1"/>
        <end position="21"/>
    </location>
</feature>
<accession>A0ABX9DXG3</accession>